<dbReference type="GO" id="GO:0019843">
    <property type="term" value="F:rRNA binding"/>
    <property type="evidence" value="ECO:0007669"/>
    <property type="project" value="InterPro"/>
</dbReference>
<proteinExistence type="evidence at transcript level"/>
<keyword evidence="3" id="KW-0687">Ribonucleoprotein</keyword>
<dbReference type="Gene3D" id="3.90.930.12">
    <property type="entry name" value="Ribosomal protein L6, alpha-beta domain"/>
    <property type="match status" value="2"/>
</dbReference>
<dbReference type="GO" id="GO:0003735">
    <property type="term" value="F:structural constituent of ribosome"/>
    <property type="evidence" value="ECO:0007669"/>
    <property type="project" value="InterPro"/>
</dbReference>
<dbReference type="EMBL" id="FJ599935">
    <property type="protein sequence ID" value="ACU44988.1"/>
    <property type="molecule type" value="mRNA"/>
</dbReference>
<dbReference type="InterPro" id="IPR002359">
    <property type="entry name" value="Ribosomal_uL6_CS2"/>
</dbReference>
<dbReference type="InterPro" id="IPR036789">
    <property type="entry name" value="Ribosomal_uL6-like_a/b-dom_sf"/>
</dbReference>
<reference evidence="5" key="2">
    <citation type="book" date="2010" name="PROCEEDINGS OF 13TH INTERNATIONAL CONFERENCE ON HARMFUL ALGAE" publisher="International Society For The Study of Harmful Algae" city="Hong Kong, China">
        <title>Dinoflagellate meta-transcriptomics enabled by spliced leader.</title>
        <editorList>
            <person name="Unknown A."/>
        </editorList>
        <authorList>
            <person name="Lin S."/>
            <person name="Zhang H."/>
        </authorList>
    </citation>
    <scope>NUCLEOTIDE SEQUENCE</scope>
    <source>
        <strain evidence="5">CCMP1831</strain>
    </source>
</reference>
<evidence type="ECO:0000256" key="1">
    <source>
        <dbReference type="ARBA" id="ARBA00009356"/>
    </source>
</evidence>
<evidence type="ECO:0000259" key="4">
    <source>
        <dbReference type="Pfam" id="PF00347"/>
    </source>
</evidence>
<dbReference type="PIRSF" id="PIRSF002162">
    <property type="entry name" value="Ribosomal_L6"/>
    <property type="match status" value="1"/>
</dbReference>
<dbReference type="PROSITE" id="PS00700">
    <property type="entry name" value="RIBOSOMAL_L6_2"/>
    <property type="match status" value="1"/>
</dbReference>
<comment type="similarity">
    <text evidence="1">Belongs to the universal ribosomal protein uL6 family.</text>
</comment>
<feature type="domain" description="Large ribosomal subunit protein uL6 alpha-beta" evidence="4">
    <location>
        <begin position="111"/>
        <end position="177"/>
    </location>
</feature>
<dbReference type="GO" id="GO:0022625">
    <property type="term" value="C:cytosolic large ribosomal subunit"/>
    <property type="evidence" value="ECO:0007669"/>
    <property type="project" value="TreeGrafter"/>
</dbReference>
<protein>
    <submittedName>
        <fullName evidence="5">60s ribosomal protein l9</fullName>
    </submittedName>
</protein>
<sequence>MRKIHSERVIAIPSGVEVAIKSRKVRVKGPRGVLSKDFNHLDCDLRVINGGRAVKLEVWFGRTKALACMRTCTSHINNMVTGVTKGFEYKMRFVYAHFPVNAIIEDDGTVIHIKNFLGEKVTRTVKMLDGVSIVRSDNVKDEIVLSGNNIENVSQSAALIQQSCNVKNKDIRKFLDGIYVSEKGVIGGEE</sequence>
<dbReference type="InterPro" id="IPR020040">
    <property type="entry name" value="Ribosomal_uL6_a/b-dom"/>
</dbReference>
<dbReference type="InterPro" id="IPR000702">
    <property type="entry name" value="Ribosomal_uL6-like"/>
</dbReference>
<evidence type="ECO:0000256" key="3">
    <source>
        <dbReference type="ARBA" id="ARBA00023274"/>
    </source>
</evidence>
<dbReference type="FunFam" id="3.90.930.12:FF:000003">
    <property type="entry name" value="60S ribosomal protein L9"/>
    <property type="match status" value="1"/>
</dbReference>
<feature type="domain" description="Large ribosomal subunit protein uL6 alpha-beta" evidence="4">
    <location>
        <begin position="12"/>
        <end position="86"/>
    </location>
</feature>
<dbReference type="GO" id="GO:0002181">
    <property type="term" value="P:cytoplasmic translation"/>
    <property type="evidence" value="ECO:0007669"/>
    <property type="project" value="TreeGrafter"/>
</dbReference>
<keyword evidence="2 5" id="KW-0689">Ribosomal protein</keyword>
<organism evidence="5">
    <name type="scientific">Pfiesteria piscicida</name>
    <name type="common">Phantom dinoflagellate</name>
    <dbReference type="NCBI Taxonomy" id="71001"/>
    <lineage>
        <taxon>Eukaryota</taxon>
        <taxon>Sar</taxon>
        <taxon>Alveolata</taxon>
        <taxon>Dinophyceae</taxon>
        <taxon>Peridiniales</taxon>
        <taxon>Pfiesteriaceae</taxon>
        <taxon>Pfiesteria</taxon>
    </lineage>
</organism>
<dbReference type="FunFam" id="3.90.930.12:FF:000004">
    <property type="entry name" value="60S ribosomal protein L9"/>
    <property type="match status" value="1"/>
</dbReference>
<accession>E8Z6A8</accession>
<reference evidence="5" key="1">
    <citation type="submission" date="2008-12" db="EMBL/GenBank/DDBJ databases">
        <authorList>
            <person name="Zhang H."/>
            <person name="Lin S."/>
        </authorList>
    </citation>
    <scope>NUCLEOTIDE SEQUENCE</scope>
    <source>
        <strain evidence="5">CCMP1831</strain>
    </source>
</reference>
<dbReference type="AlphaFoldDB" id="E8Z6A8"/>
<dbReference type="Pfam" id="PF00347">
    <property type="entry name" value="Ribosomal_L6"/>
    <property type="match status" value="2"/>
</dbReference>
<name>E8Z6A8_PFIPI</name>
<evidence type="ECO:0000313" key="5">
    <source>
        <dbReference type="EMBL" id="ACU44988.1"/>
    </source>
</evidence>
<dbReference type="PANTHER" id="PTHR11655:SF16">
    <property type="entry name" value="60S RIBOSOMAL PROTEIN L9"/>
    <property type="match status" value="1"/>
</dbReference>
<dbReference type="SUPFAM" id="SSF56053">
    <property type="entry name" value="Ribosomal protein L6"/>
    <property type="match status" value="2"/>
</dbReference>
<evidence type="ECO:0000256" key="2">
    <source>
        <dbReference type="ARBA" id="ARBA00022980"/>
    </source>
</evidence>
<dbReference type="PANTHER" id="PTHR11655">
    <property type="entry name" value="60S/50S RIBOSOMAL PROTEIN L6/L9"/>
    <property type="match status" value="1"/>
</dbReference>